<comment type="caution">
    <text evidence="2">The sequence shown here is derived from an EMBL/GenBank/DDBJ whole genome shotgun (WGS) entry which is preliminary data.</text>
</comment>
<feature type="transmembrane region" description="Helical" evidence="1">
    <location>
        <begin position="46"/>
        <end position="64"/>
    </location>
</feature>
<accession>A0A2M9Q4Z8</accession>
<reference evidence="2 3" key="1">
    <citation type="submission" date="2017-11" db="EMBL/GenBank/DDBJ databases">
        <title>Bacterial isolate from king chilli rhizosphere.</title>
        <authorList>
            <person name="Takhelmayum P."/>
            <person name="Sarangthem I."/>
        </authorList>
    </citation>
    <scope>NUCLEOTIDE SEQUENCE [LARGE SCALE GENOMIC DNA]</scope>
    <source>
        <strain evidence="3">t26</strain>
    </source>
</reference>
<organism evidence="2 3">
    <name type="scientific">Lysinibacillus xylanilyticus</name>
    <dbReference type="NCBI Taxonomy" id="582475"/>
    <lineage>
        <taxon>Bacteria</taxon>
        <taxon>Bacillati</taxon>
        <taxon>Bacillota</taxon>
        <taxon>Bacilli</taxon>
        <taxon>Bacillales</taxon>
        <taxon>Bacillaceae</taxon>
        <taxon>Lysinibacillus</taxon>
    </lineage>
</organism>
<keyword evidence="1" id="KW-1133">Transmembrane helix</keyword>
<sequence length="70" mass="8011">MEEFIDFVLATSFLLNPVFAIVFCLNLTGFIKKTVNNSEASTRSNIFWMCIAATFIIMTLTWMFSMTGRI</sequence>
<keyword evidence="1" id="KW-0472">Membrane</keyword>
<dbReference type="Proteomes" id="UP000232101">
    <property type="component" value="Unassembled WGS sequence"/>
</dbReference>
<dbReference type="AlphaFoldDB" id="A0A2M9Q4Z8"/>
<evidence type="ECO:0000256" key="1">
    <source>
        <dbReference type="SAM" id="Phobius"/>
    </source>
</evidence>
<protein>
    <recommendedName>
        <fullName evidence="4">PCZ2.2</fullName>
    </recommendedName>
</protein>
<feature type="transmembrane region" description="Helical" evidence="1">
    <location>
        <begin position="7"/>
        <end position="31"/>
    </location>
</feature>
<dbReference type="EMBL" id="PHQY01000646">
    <property type="protein sequence ID" value="PJO43141.1"/>
    <property type="molecule type" value="Genomic_DNA"/>
</dbReference>
<keyword evidence="1" id="KW-0812">Transmembrane</keyword>
<evidence type="ECO:0000313" key="2">
    <source>
        <dbReference type="EMBL" id="PJO43141.1"/>
    </source>
</evidence>
<dbReference type="RefSeq" id="WP_100543785.1">
    <property type="nucleotide sequence ID" value="NZ_CP158849.1"/>
</dbReference>
<gene>
    <name evidence="2" type="ORF">CWD94_15425</name>
</gene>
<evidence type="ECO:0008006" key="4">
    <source>
        <dbReference type="Google" id="ProtNLM"/>
    </source>
</evidence>
<proteinExistence type="predicted"/>
<evidence type="ECO:0000313" key="3">
    <source>
        <dbReference type="Proteomes" id="UP000232101"/>
    </source>
</evidence>
<name>A0A2M9Q4Z8_9BACI</name>